<dbReference type="Pfam" id="PF26622">
    <property type="entry name" value="DUF8199"/>
    <property type="match status" value="1"/>
</dbReference>
<protein>
    <recommendedName>
        <fullName evidence="6">Secreted protein</fullName>
    </recommendedName>
</protein>
<organism evidence="3 4">
    <name type="scientific">Tenacibaculum discolor</name>
    <dbReference type="NCBI Taxonomy" id="361581"/>
    <lineage>
        <taxon>Bacteria</taxon>
        <taxon>Pseudomonadati</taxon>
        <taxon>Bacteroidota</taxon>
        <taxon>Flavobacteriia</taxon>
        <taxon>Flavobacteriales</taxon>
        <taxon>Flavobacteriaceae</taxon>
        <taxon>Tenacibaculum</taxon>
    </lineage>
</organism>
<evidence type="ECO:0008006" key="6">
    <source>
        <dbReference type="Google" id="ProtNLM"/>
    </source>
</evidence>
<reference evidence="2 5" key="3">
    <citation type="submission" date="2023-07" db="EMBL/GenBank/DDBJ databases">
        <title>Genome content predicts the carbon catabolic preferences of heterotrophic bacteria.</title>
        <authorList>
            <person name="Gralka M."/>
        </authorList>
    </citation>
    <scope>NUCLEOTIDE SEQUENCE [LARGE SCALE GENOMIC DNA]</scope>
    <source>
        <strain evidence="2 5">4G03</strain>
    </source>
</reference>
<dbReference type="RefSeq" id="WP_099216036.1">
    <property type="nucleotide sequence ID" value="NZ_JAUYVU010000011.1"/>
</dbReference>
<name>A0A2G1BT05_9FLAO</name>
<dbReference type="InterPro" id="IPR058060">
    <property type="entry name" value="HYC_CC_PP"/>
</dbReference>
<reference evidence="3 4" key="1">
    <citation type="journal article" date="2016" name="Nat. Commun.">
        <title>Microbial interactions lead to rapid micro-scale successions on model marine particles.</title>
        <authorList>
            <person name="Datta M.S."/>
            <person name="Sliwerska E."/>
            <person name="Gore J."/>
            <person name="Polz M.F."/>
            <person name="Cordero O.X."/>
        </authorList>
    </citation>
    <scope>NUCLEOTIDE SEQUENCE [LARGE SCALE GENOMIC DNA]</scope>
    <source>
        <strain evidence="3 4">4G03</strain>
    </source>
</reference>
<accession>A0A2G1BT05</accession>
<feature type="chain" id="PRO_5044573474" description="Secreted protein" evidence="1">
    <location>
        <begin position="26"/>
        <end position="139"/>
    </location>
</feature>
<dbReference type="Proteomes" id="UP001242342">
    <property type="component" value="Unassembled WGS sequence"/>
</dbReference>
<accession>A0A497ZE05</accession>
<keyword evidence="5" id="KW-1185">Reference proteome</keyword>
<evidence type="ECO:0000313" key="4">
    <source>
        <dbReference type="Proteomes" id="UP000222163"/>
    </source>
</evidence>
<evidence type="ECO:0000313" key="2">
    <source>
        <dbReference type="EMBL" id="MDP2542434.1"/>
    </source>
</evidence>
<dbReference type="EMBL" id="PDUU01000009">
    <property type="protein sequence ID" value="PHN97182.1"/>
    <property type="molecule type" value="Genomic_DNA"/>
</dbReference>
<reference evidence="3" key="2">
    <citation type="submission" date="2017-10" db="EMBL/GenBank/DDBJ databases">
        <authorList>
            <person name="Enke T.N."/>
            <person name="Cordero O.X."/>
        </authorList>
    </citation>
    <scope>NUCLEOTIDE SEQUENCE</scope>
    <source>
        <strain evidence="3">4G03</strain>
    </source>
</reference>
<dbReference type="InterPro" id="IPR058512">
    <property type="entry name" value="DUF8199"/>
</dbReference>
<keyword evidence="1" id="KW-0732">Signal</keyword>
<proteinExistence type="predicted"/>
<comment type="caution">
    <text evidence="3">The sequence shown here is derived from an EMBL/GenBank/DDBJ whole genome shotgun (WGS) entry which is preliminary data.</text>
</comment>
<evidence type="ECO:0000313" key="5">
    <source>
        <dbReference type="Proteomes" id="UP001242342"/>
    </source>
</evidence>
<evidence type="ECO:0000313" key="3">
    <source>
        <dbReference type="EMBL" id="PHN97182.1"/>
    </source>
</evidence>
<sequence>MKKAFHKIASILMAFVVLLSTMSFTVNSHFCGDMLVGTSYFVKAESCGMDMKQETKSEDCSVMKKNCCQDVASVIEGQDTLKITSFDQLSFDQQVFIASFYYSYINLFEGIHNKVIPFKDYAPPLVIKDIHVLDEVYLI</sequence>
<dbReference type="EMBL" id="JAUYVU010000011">
    <property type="protein sequence ID" value="MDP2542434.1"/>
    <property type="molecule type" value="Genomic_DNA"/>
</dbReference>
<dbReference type="NCBIfam" id="NF047658">
    <property type="entry name" value="HYC_CC_PP"/>
    <property type="match status" value="1"/>
</dbReference>
<dbReference type="Proteomes" id="UP000222163">
    <property type="component" value="Unassembled WGS sequence"/>
</dbReference>
<feature type="signal peptide" evidence="1">
    <location>
        <begin position="1"/>
        <end position="25"/>
    </location>
</feature>
<gene>
    <name evidence="3" type="ORF">CSC81_12300</name>
    <name evidence="2" type="ORF">Q8W23_13215</name>
</gene>
<evidence type="ECO:0000256" key="1">
    <source>
        <dbReference type="SAM" id="SignalP"/>
    </source>
</evidence>
<dbReference type="AlphaFoldDB" id="A0A2G1BT05"/>